<evidence type="ECO:0000313" key="4">
    <source>
        <dbReference type="EMBL" id="BFP49975.1"/>
    </source>
</evidence>
<dbReference type="RefSeq" id="WP_407986261.1">
    <property type="nucleotide sequence ID" value="NZ_AP035881.2"/>
</dbReference>
<evidence type="ECO:0000313" key="5">
    <source>
        <dbReference type="EMBL" id="BFP50187.1"/>
    </source>
</evidence>
<geneLocation type="plasmid" evidence="5">
    <name>pCMC57_02</name>
</geneLocation>
<feature type="domain" description="Integrase catalytic" evidence="2">
    <location>
        <begin position="284"/>
        <end position="522"/>
    </location>
</feature>
<proteinExistence type="predicted"/>
<protein>
    <submittedName>
        <fullName evidence="3">DDE-type integrase/transposase/recombinase</fullName>
    </submittedName>
</protein>
<feature type="region of interest" description="Disordered" evidence="1">
    <location>
        <begin position="1"/>
        <end position="21"/>
    </location>
</feature>
<dbReference type="AlphaFoldDB" id="A0AB33JTF0"/>
<dbReference type="EMBL" id="AP035883">
    <property type="protein sequence ID" value="BFP50187.1"/>
    <property type="molecule type" value="Genomic_DNA"/>
</dbReference>
<dbReference type="InterPro" id="IPR012337">
    <property type="entry name" value="RNaseH-like_sf"/>
</dbReference>
<sequence>MSRAPRIRASQPPGTGPGLSLGDTVRFGGHTYTVSVLQGHRVSMEPREEGVDAVTCLLATVVAAGDFAVLDRLDHPQELHQLPYRKGEFEALPAHVRSQALEWEHHVKQVLHRQSPNVPATTAPWPEYDPALHTLQERYEAKARQLRALGRDVSAATVERRCRAWRAQGVMGLVDGRRTRGASPYGRTDPRVVALLWDVLDAEAKSGESAGTAQRLWERLEGAVDERYRRELDDPLERARLRVPRSTFYKLLQRLGISVDDVAGPTARRVAGHNRPAPPYTPTVARVPGELVQIDTTGLDILAIGDDGRPTPVEATIAIDIATRSIIGEMIVPRQTGDGPRGARLGGRATRALDAVFTIAQALAPVPGRPGWSPLTLMDGSDLPYEELLATDPRMEGAAARPVIRPQTVVIDHGRVYTGSVFSSACAELGIEVRHARTRTPTDKAVVERAMRTIKTKFSQHVAGHTARKLELRGKGVDKQPLWTVNQLQEMFSEWVTLQWQQTPQGGLRSPYTPGLILAPNQMYAAAVSLAGYRALPQTPGDNRKLLPAQWVTVTRKGFQINNRTYSLGDALIPFRRPSGITGRRGKWEARYNPYEPDVAWLYNHRAEEGQDPWVEVPFVFRRLIDDPWTERVWEQATAAHVAAGGSIRDERAIARAVNELRERARRGHAPARTVVPASFQGRKLETAAPRREPLGDLPAINPATITPYRSLDGPAADLFVDPHPPKKAAHPPDDVLAALDWDISGLDGFPPYGPEDLGPDEGRAEQ</sequence>
<dbReference type="PROSITE" id="PS50994">
    <property type="entry name" value="INTEGRASE"/>
    <property type="match status" value="1"/>
</dbReference>
<dbReference type="SUPFAM" id="SSF53098">
    <property type="entry name" value="Ribonuclease H-like"/>
    <property type="match status" value="1"/>
</dbReference>
<organism evidence="3">
    <name type="scientific">Kitasatospora sp. CMC57</name>
    <dbReference type="NCBI Taxonomy" id="3231513"/>
    <lineage>
        <taxon>Bacteria</taxon>
        <taxon>Bacillati</taxon>
        <taxon>Actinomycetota</taxon>
        <taxon>Actinomycetes</taxon>
        <taxon>Kitasatosporales</taxon>
        <taxon>Streptomycetaceae</taxon>
        <taxon>Kitasatospora</taxon>
    </lineage>
</organism>
<dbReference type="EMBL" id="AP035881">
    <property type="protein sequence ID" value="BFP49975.1"/>
    <property type="molecule type" value="Genomic_DNA"/>
</dbReference>
<dbReference type="Gene3D" id="3.30.420.10">
    <property type="entry name" value="Ribonuclease H-like superfamily/Ribonuclease H"/>
    <property type="match status" value="1"/>
</dbReference>
<evidence type="ECO:0000256" key="1">
    <source>
        <dbReference type="SAM" id="MobiDB-lite"/>
    </source>
</evidence>
<dbReference type="InterPro" id="IPR036397">
    <property type="entry name" value="RNaseH_sf"/>
</dbReference>
<reference evidence="3" key="1">
    <citation type="submission" date="2024-07" db="EMBL/GenBank/DDBJ databases">
        <title>Complete genome sequences of cellulolytic bacteria, Kitasatospora sp. CMC57 and Streptomyces sp. CMC78, isolated from Japanese agricultural soil.</title>
        <authorList>
            <person name="Hashimoto T."/>
            <person name="Ito M."/>
            <person name="Iwamoto M."/>
            <person name="Fukahori D."/>
            <person name="Shoda T."/>
            <person name="Sakoda M."/>
            <person name="Morohoshi T."/>
            <person name="Mitsuboshi M."/>
            <person name="Nishizawa T."/>
        </authorList>
    </citation>
    <scope>NUCLEOTIDE SEQUENCE</scope>
    <source>
        <strain evidence="3">CMC57</strain>
        <plasmid evidence="5">pCMC57_02</plasmid>
    </source>
</reference>
<dbReference type="EMBL" id="AP035881">
    <property type="protein sequence ID" value="BFP43657.1"/>
    <property type="molecule type" value="Genomic_DNA"/>
</dbReference>
<dbReference type="GO" id="GO:0003676">
    <property type="term" value="F:nucleic acid binding"/>
    <property type="evidence" value="ECO:0007669"/>
    <property type="project" value="InterPro"/>
</dbReference>
<keyword evidence="5" id="KW-0614">Plasmid</keyword>
<accession>A0AB33JTF0</accession>
<dbReference type="GO" id="GO:0015074">
    <property type="term" value="P:DNA integration"/>
    <property type="evidence" value="ECO:0007669"/>
    <property type="project" value="InterPro"/>
</dbReference>
<gene>
    <name evidence="3" type="ORF">KCMC57_00250</name>
    <name evidence="4" type="ORF">KCMC57_63430</name>
    <name evidence="5" type="ORF">KCMC57_65560</name>
</gene>
<feature type="region of interest" description="Disordered" evidence="1">
    <location>
        <begin position="748"/>
        <end position="767"/>
    </location>
</feature>
<name>A0AB33JTF0_9ACTN</name>
<dbReference type="InterPro" id="IPR001584">
    <property type="entry name" value="Integrase_cat-core"/>
</dbReference>
<evidence type="ECO:0000313" key="3">
    <source>
        <dbReference type="EMBL" id="BFP43657.1"/>
    </source>
</evidence>
<evidence type="ECO:0000259" key="2">
    <source>
        <dbReference type="PROSITE" id="PS50994"/>
    </source>
</evidence>